<dbReference type="Proteomes" id="UP000741013">
    <property type="component" value="Unassembled WGS sequence"/>
</dbReference>
<gene>
    <name evidence="1" type="ORF">JOM49_005314</name>
</gene>
<organism evidence="1 2">
    <name type="scientific">Amycolatopsis magusensis</name>
    <dbReference type="NCBI Taxonomy" id="882444"/>
    <lineage>
        <taxon>Bacteria</taxon>
        <taxon>Bacillati</taxon>
        <taxon>Actinomycetota</taxon>
        <taxon>Actinomycetes</taxon>
        <taxon>Pseudonocardiales</taxon>
        <taxon>Pseudonocardiaceae</taxon>
        <taxon>Amycolatopsis</taxon>
    </lineage>
</organism>
<proteinExistence type="predicted"/>
<evidence type="ECO:0000313" key="1">
    <source>
        <dbReference type="EMBL" id="MBP2183788.1"/>
    </source>
</evidence>
<keyword evidence="2" id="KW-1185">Reference proteome</keyword>
<dbReference type="Gene3D" id="3.30.470.30">
    <property type="entry name" value="DNA ligase/mRNA capping enzyme"/>
    <property type="match status" value="1"/>
</dbReference>
<dbReference type="RefSeq" id="WP_209666901.1">
    <property type="nucleotide sequence ID" value="NZ_JAGGMS010000001.1"/>
</dbReference>
<dbReference type="EMBL" id="JAGGMS010000001">
    <property type="protein sequence ID" value="MBP2183788.1"/>
    <property type="molecule type" value="Genomic_DNA"/>
</dbReference>
<reference evidence="1 2" key="1">
    <citation type="submission" date="2021-03" db="EMBL/GenBank/DDBJ databases">
        <title>Sequencing the genomes of 1000 actinobacteria strains.</title>
        <authorList>
            <person name="Klenk H.-P."/>
        </authorList>
    </citation>
    <scope>NUCLEOTIDE SEQUENCE [LARGE SCALE GENOMIC DNA]</scope>
    <source>
        <strain evidence="1 2">DSM 45510</strain>
    </source>
</reference>
<name>A0ABS4PY65_9PSEU</name>
<dbReference type="GO" id="GO:0016874">
    <property type="term" value="F:ligase activity"/>
    <property type="evidence" value="ECO:0007669"/>
    <property type="project" value="UniProtKB-KW"/>
</dbReference>
<keyword evidence="1" id="KW-0436">Ligase</keyword>
<sequence length="81" mass="8873">MPLRDSANPRTSAFDLLQLGERSLLAEPYHARRAALAQIPIPDPYRIAVVPSVSFDQLAADRLTPQHLLQRAAEDGAEGLL</sequence>
<protein>
    <submittedName>
        <fullName evidence="1">ATP-dependent DNA ligase</fullName>
    </submittedName>
</protein>
<evidence type="ECO:0000313" key="2">
    <source>
        <dbReference type="Proteomes" id="UP000741013"/>
    </source>
</evidence>
<comment type="caution">
    <text evidence="1">The sequence shown here is derived from an EMBL/GenBank/DDBJ whole genome shotgun (WGS) entry which is preliminary data.</text>
</comment>
<accession>A0ABS4PY65</accession>
<dbReference type="SUPFAM" id="SSF56091">
    <property type="entry name" value="DNA ligase/mRNA capping enzyme, catalytic domain"/>
    <property type="match status" value="1"/>
</dbReference>